<dbReference type="GO" id="GO:0044773">
    <property type="term" value="P:mitotic DNA damage checkpoint signaling"/>
    <property type="evidence" value="ECO:0007669"/>
    <property type="project" value="TreeGrafter"/>
</dbReference>
<dbReference type="PANTHER" id="PTHR44167">
    <property type="entry name" value="OVARIAN-SPECIFIC SERINE/THREONINE-PROTEIN KINASE LOK-RELATED"/>
    <property type="match status" value="1"/>
</dbReference>
<protein>
    <recommendedName>
        <fullName evidence="3">Ribosome biogenesis protein SLX9</fullName>
    </recommendedName>
</protein>
<dbReference type="Pfam" id="PF00069">
    <property type="entry name" value="Pkinase"/>
    <property type="match status" value="1"/>
</dbReference>
<dbReference type="Proteomes" id="UP001211065">
    <property type="component" value="Unassembled WGS sequence"/>
</dbReference>
<feature type="domain" description="Protein kinase" evidence="6">
    <location>
        <begin position="66"/>
        <end position="372"/>
    </location>
</feature>
<dbReference type="InterPro" id="IPR008271">
    <property type="entry name" value="Ser/Thr_kinase_AS"/>
</dbReference>
<evidence type="ECO:0000256" key="2">
    <source>
        <dbReference type="ARBA" id="ARBA00011022"/>
    </source>
</evidence>
<evidence type="ECO:0000259" key="6">
    <source>
        <dbReference type="PROSITE" id="PS50011"/>
    </source>
</evidence>
<dbReference type="InterPro" id="IPR011009">
    <property type="entry name" value="Kinase-like_dom_sf"/>
</dbReference>
<dbReference type="EMBL" id="JADGJW010000047">
    <property type="protein sequence ID" value="KAJ3225980.1"/>
    <property type="molecule type" value="Genomic_DNA"/>
</dbReference>
<comment type="caution">
    <text evidence="7">The sequence shown here is derived from an EMBL/GenBank/DDBJ whole genome shotgun (WGS) entry which is preliminary data.</text>
</comment>
<dbReference type="AlphaFoldDB" id="A0AAD5U7M7"/>
<dbReference type="Pfam" id="PF15341">
    <property type="entry name" value="SLX9"/>
    <property type="match status" value="1"/>
</dbReference>
<dbReference type="Gene3D" id="1.10.510.10">
    <property type="entry name" value="Transferase(Phosphotransferase) domain 1"/>
    <property type="match status" value="1"/>
</dbReference>
<evidence type="ECO:0000256" key="5">
    <source>
        <dbReference type="SAM" id="MobiDB-lite"/>
    </source>
</evidence>
<dbReference type="PROSITE" id="PS00108">
    <property type="entry name" value="PROTEIN_KINASE_ST"/>
    <property type="match status" value="1"/>
</dbReference>
<dbReference type="InterPro" id="IPR000719">
    <property type="entry name" value="Prot_kinase_dom"/>
</dbReference>
<dbReference type="PROSITE" id="PS50011">
    <property type="entry name" value="PROTEIN_KINASE_DOM"/>
    <property type="match status" value="1"/>
</dbReference>
<dbReference type="SMART" id="SM00220">
    <property type="entry name" value="S_TKc"/>
    <property type="match status" value="1"/>
</dbReference>
<organism evidence="7 8">
    <name type="scientific">Clydaea vesicula</name>
    <dbReference type="NCBI Taxonomy" id="447962"/>
    <lineage>
        <taxon>Eukaryota</taxon>
        <taxon>Fungi</taxon>
        <taxon>Fungi incertae sedis</taxon>
        <taxon>Chytridiomycota</taxon>
        <taxon>Chytridiomycota incertae sedis</taxon>
        <taxon>Chytridiomycetes</taxon>
        <taxon>Lobulomycetales</taxon>
        <taxon>Lobulomycetaceae</taxon>
        <taxon>Clydaea</taxon>
    </lineage>
</organism>
<dbReference type="GO" id="GO:0000462">
    <property type="term" value="P:maturation of SSU-rRNA from tricistronic rRNA transcript (SSU-rRNA, 5.8S rRNA, LSU-rRNA)"/>
    <property type="evidence" value="ECO:0007669"/>
    <property type="project" value="InterPro"/>
</dbReference>
<comment type="similarity">
    <text evidence="2">Belongs to the SLX9 family.</text>
</comment>
<dbReference type="GO" id="GO:0004674">
    <property type="term" value="F:protein serine/threonine kinase activity"/>
    <property type="evidence" value="ECO:0007669"/>
    <property type="project" value="TreeGrafter"/>
</dbReference>
<feature type="region of interest" description="Disordered" evidence="5">
    <location>
        <begin position="449"/>
        <end position="468"/>
    </location>
</feature>
<dbReference type="GO" id="GO:0030688">
    <property type="term" value="C:preribosome, small subunit precursor"/>
    <property type="evidence" value="ECO:0007669"/>
    <property type="project" value="InterPro"/>
</dbReference>
<reference evidence="7" key="1">
    <citation type="submission" date="2020-05" db="EMBL/GenBank/DDBJ databases">
        <title>Phylogenomic resolution of chytrid fungi.</title>
        <authorList>
            <person name="Stajich J.E."/>
            <person name="Amses K."/>
            <person name="Simmons R."/>
            <person name="Seto K."/>
            <person name="Myers J."/>
            <person name="Bonds A."/>
            <person name="Quandt C.A."/>
            <person name="Barry K."/>
            <person name="Liu P."/>
            <person name="Grigoriev I."/>
            <person name="Longcore J.E."/>
            <person name="James T.Y."/>
        </authorList>
    </citation>
    <scope>NUCLEOTIDE SEQUENCE</scope>
    <source>
        <strain evidence="7">JEL0476</strain>
    </source>
</reference>
<gene>
    <name evidence="7" type="ORF">HK099_005805</name>
</gene>
<dbReference type="GO" id="GO:0005524">
    <property type="term" value="F:ATP binding"/>
    <property type="evidence" value="ECO:0007669"/>
    <property type="project" value="InterPro"/>
</dbReference>
<sequence length="572" mass="65774">MGKIVKERSYKTSGPGNKEVTLENFGGSKSCSLGKKEWKKQKKEMWLKKVADFLEKKDKKFNNKKKKMSEIPNMDSFKEAMLEITKNEEQKPKEEKNIKINKKAVSQKHRRKVALEEITRVQKILKYKKFSENPISIIQAHINNTIANYELEFNFFKDQIQDSNLISENSGFGKVYKVSNIEGKTVCLKSENLCDILTGPNNEGSPLPNSLVESYFKDLVNGLNFLHSWDIAHLDIKPENLLIEKSTNNLLITDFGSSININKELPQNYTPYISEFWSAPELNSFDSTYFDDKKKFFKCDIFSCGLIFLAMYHGYKNLELFTNNCSVLTPSNISKAIQKIDSENWRKTLTEMLAMESRSISLNFILEIHYNFSIFRKPDFKNEEKSLAKKVTNDALEKHLQGSAQLNRNFFSSSTSIGSSSDFNFCRSFNNLQLSNKSVSSLLSSSNSQYEKPIQRREDSSHSLNKSTNTLHLVSTKTLSSRKSTHLPSTETIYNSAIDLNSTNIDAKFKKSISKMNKGKDISKLEIKSEKEFNDDFRGFTPPVAPRPNKKLIEKVREERLKELNLYFLNKL</sequence>
<proteinExistence type="inferred from homology"/>
<dbReference type="InterPro" id="IPR028160">
    <property type="entry name" value="Slx9-like"/>
</dbReference>
<dbReference type="GO" id="GO:0030686">
    <property type="term" value="C:90S preribosome"/>
    <property type="evidence" value="ECO:0007669"/>
    <property type="project" value="InterPro"/>
</dbReference>
<dbReference type="SUPFAM" id="SSF56112">
    <property type="entry name" value="Protein kinase-like (PK-like)"/>
    <property type="match status" value="1"/>
</dbReference>
<evidence type="ECO:0000256" key="1">
    <source>
        <dbReference type="ARBA" id="ARBA00004604"/>
    </source>
</evidence>
<dbReference type="GO" id="GO:0005730">
    <property type="term" value="C:nucleolus"/>
    <property type="evidence" value="ECO:0007669"/>
    <property type="project" value="UniProtKB-SubCell"/>
</dbReference>
<keyword evidence="4" id="KW-0539">Nucleus</keyword>
<evidence type="ECO:0000313" key="7">
    <source>
        <dbReference type="EMBL" id="KAJ3225980.1"/>
    </source>
</evidence>
<comment type="subcellular location">
    <subcellularLocation>
        <location evidence="1">Nucleus</location>
        <location evidence="1">Nucleolus</location>
    </subcellularLocation>
</comment>
<evidence type="ECO:0000256" key="3">
    <source>
        <dbReference type="ARBA" id="ARBA00021321"/>
    </source>
</evidence>
<accession>A0AAD5U7M7</accession>
<evidence type="ECO:0000313" key="8">
    <source>
        <dbReference type="Proteomes" id="UP001211065"/>
    </source>
</evidence>
<name>A0AAD5U7M7_9FUNG</name>
<dbReference type="PANTHER" id="PTHR44167:SF24">
    <property type="entry name" value="SERINE_THREONINE-PROTEIN KINASE CHK2"/>
    <property type="match status" value="1"/>
</dbReference>
<keyword evidence="8" id="KW-1185">Reference proteome</keyword>
<evidence type="ECO:0000256" key="4">
    <source>
        <dbReference type="ARBA" id="ARBA00023242"/>
    </source>
</evidence>